<comment type="subcellular location">
    <subcellularLocation>
        <location evidence="1 6 7">Nucleus</location>
    </subcellularLocation>
</comment>
<dbReference type="InterPro" id="IPR050255">
    <property type="entry name" value="POU_domain_TF"/>
</dbReference>
<evidence type="ECO:0000313" key="12">
    <source>
        <dbReference type="Proteomes" id="UP001519460"/>
    </source>
</evidence>
<keyword evidence="2 6" id="KW-0238">DNA-binding</keyword>
<feature type="domain" description="Homeobox" evidence="9">
    <location>
        <begin position="257"/>
        <end position="317"/>
    </location>
</feature>
<evidence type="ECO:0000256" key="4">
    <source>
        <dbReference type="ARBA" id="ARBA00023163"/>
    </source>
</evidence>
<evidence type="ECO:0000256" key="1">
    <source>
        <dbReference type="ARBA" id="ARBA00004123"/>
    </source>
</evidence>
<accession>A0ABD0JDJ5</accession>
<dbReference type="PANTHER" id="PTHR11636:SF76">
    <property type="entry name" value="PROTEIN NUBBIN"/>
    <property type="match status" value="1"/>
</dbReference>
<dbReference type="SUPFAM" id="SSF46689">
    <property type="entry name" value="Homeodomain-like"/>
    <property type="match status" value="1"/>
</dbReference>
<dbReference type="InterPro" id="IPR017970">
    <property type="entry name" value="Homeobox_CS"/>
</dbReference>
<dbReference type="SUPFAM" id="SSF47413">
    <property type="entry name" value="lambda repressor-like DNA-binding domains"/>
    <property type="match status" value="1"/>
</dbReference>
<dbReference type="AlphaFoldDB" id="A0ABD0JDJ5"/>
<dbReference type="InterPro" id="IPR000327">
    <property type="entry name" value="POU_dom"/>
</dbReference>
<gene>
    <name evidence="11" type="ORF">BaRGS_00035873</name>
</gene>
<keyword evidence="3 6" id="KW-0371">Homeobox</keyword>
<dbReference type="Gene3D" id="1.10.10.60">
    <property type="entry name" value="Homeodomain-like"/>
    <property type="match status" value="1"/>
</dbReference>
<dbReference type="CDD" id="cd00086">
    <property type="entry name" value="homeodomain"/>
    <property type="match status" value="1"/>
</dbReference>
<protein>
    <recommendedName>
        <fullName evidence="8">POU domain protein</fullName>
    </recommendedName>
</protein>
<dbReference type="SMART" id="SM00352">
    <property type="entry name" value="POU"/>
    <property type="match status" value="1"/>
</dbReference>
<dbReference type="Gene3D" id="1.10.260.40">
    <property type="entry name" value="lambda repressor-like DNA-binding domains"/>
    <property type="match status" value="1"/>
</dbReference>
<dbReference type="EMBL" id="JACVVK020000491">
    <property type="protein sequence ID" value="KAK7471479.1"/>
    <property type="molecule type" value="Genomic_DNA"/>
</dbReference>
<dbReference type="PROSITE" id="PS00465">
    <property type="entry name" value="POU_2"/>
    <property type="match status" value="1"/>
</dbReference>
<evidence type="ECO:0000256" key="8">
    <source>
        <dbReference type="RuleBase" id="RU361194"/>
    </source>
</evidence>
<dbReference type="PROSITE" id="PS51179">
    <property type="entry name" value="POU_3"/>
    <property type="match status" value="1"/>
</dbReference>
<evidence type="ECO:0000313" key="11">
    <source>
        <dbReference type="EMBL" id="KAK7471479.1"/>
    </source>
</evidence>
<dbReference type="FunFam" id="1.10.260.40:FF:000001">
    <property type="entry name" value="POU domain protein"/>
    <property type="match status" value="1"/>
</dbReference>
<reference evidence="11 12" key="1">
    <citation type="journal article" date="2023" name="Sci. Data">
        <title>Genome assembly of the Korean intertidal mud-creeper Batillaria attramentaria.</title>
        <authorList>
            <person name="Patra A.K."/>
            <person name="Ho P.T."/>
            <person name="Jun S."/>
            <person name="Lee S.J."/>
            <person name="Kim Y."/>
            <person name="Won Y.J."/>
        </authorList>
    </citation>
    <scope>NUCLEOTIDE SEQUENCE [LARGE SCALE GENOMIC DNA]</scope>
    <source>
        <strain evidence="11">Wonlab-2016</strain>
    </source>
</reference>
<dbReference type="PROSITE" id="PS00035">
    <property type="entry name" value="POU_1"/>
    <property type="match status" value="1"/>
</dbReference>
<dbReference type="InterPro" id="IPR009057">
    <property type="entry name" value="Homeodomain-like_sf"/>
</dbReference>
<evidence type="ECO:0000256" key="7">
    <source>
        <dbReference type="RuleBase" id="RU000682"/>
    </source>
</evidence>
<dbReference type="SMART" id="SM00389">
    <property type="entry name" value="HOX"/>
    <property type="match status" value="1"/>
</dbReference>
<keyword evidence="4 8" id="KW-0804">Transcription</keyword>
<comment type="caution">
    <text evidence="11">The sequence shown here is derived from an EMBL/GenBank/DDBJ whole genome shotgun (WGS) entry which is preliminary data.</text>
</comment>
<keyword evidence="5 6" id="KW-0539">Nucleus</keyword>
<evidence type="ECO:0000256" key="5">
    <source>
        <dbReference type="ARBA" id="ARBA00023242"/>
    </source>
</evidence>
<dbReference type="InterPro" id="IPR001356">
    <property type="entry name" value="HD"/>
</dbReference>
<proteinExistence type="inferred from homology"/>
<keyword evidence="12" id="KW-1185">Reference proteome</keyword>
<dbReference type="FunFam" id="1.10.10.60:FF:000005">
    <property type="entry name" value="POU domain protein"/>
    <property type="match status" value="1"/>
</dbReference>
<evidence type="ECO:0000256" key="6">
    <source>
        <dbReference type="PROSITE-ProRule" id="PRU00108"/>
    </source>
</evidence>
<evidence type="ECO:0000259" key="10">
    <source>
        <dbReference type="PROSITE" id="PS51179"/>
    </source>
</evidence>
<dbReference type="Pfam" id="PF00157">
    <property type="entry name" value="Pou"/>
    <property type="match status" value="1"/>
</dbReference>
<feature type="domain" description="POU-specific" evidence="10">
    <location>
        <begin position="157"/>
        <end position="231"/>
    </location>
</feature>
<comment type="similarity">
    <text evidence="8">Belongs to the POU transcription factor family.</text>
</comment>
<dbReference type="InterPro" id="IPR013847">
    <property type="entry name" value="POU"/>
</dbReference>
<dbReference type="PROSITE" id="PS50071">
    <property type="entry name" value="HOMEOBOX_2"/>
    <property type="match status" value="1"/>
</dbReference>
<dbReference type="Proteomes" id="UP001519460">
    <property type="component" value="Unassembled WGS sequence"/>
</dbReference>
<dbReference type="PROSITE" id="PS00027">
    <property type="entry name" value="HOMEOBOX_1"/>
    <property type="match status" value="1"/>
</dbReference>
<dbReference type="GO" id="GO:0003677">
    <property type="term" value="F:DNA binding"/>
    <property type="evidence" value="ECO:0007669"/>
    <property type="project" value="UniProtKB-UniRule"/>
</dbReference>
<dbReference type="GO" id="GO:0005634">
    <property type="term" value="C:nucleus"/>
    <property type="evidence" value="ECO:0007669"/>
    <property type="project" value="UniProtKB-SubCell"/>
</dbReference>
<dbReference type="PRINTS" id="PR00028">
    <property type="entry name" value="POUDOMAIN"/>
</dbReference>
<evidence type="ECO:0000259" key="9">
    <source>
        <dbReference type="PROSITE" id="PS50071"/>
    </source>
</evidence>
<sequence>MQVRALSEKPEILTGAALGAVQSSHSCPSWYKQQVPLNMSTGIVIQNSLGQQAVVQAEQQGRQQQISISQPQGSVQITIPTASIANSVATSQPTTFQTVQIPASALQAQGLQGLQQIVLTSMPASRSRSPELNSPASMDSPTIMFPGSVQNLPVPVEENIDLEELEQFAKTFKRRRIELGFTQGDVGIAMGKLYGNDFSQTTISRFEALNLSFKNMCKLKPLLQKWLQDADAMSRNPAAIAAAGGTLSSALSADAMGRRRKKRTSIDTSIRVALEKSFITNSKPSSDEISMLADSLNMEKEVVRVWFCNRRQKEKRINPPAPFNTSQMQVVTSQGLLSAVPMSPISSAASGSVGISSTSGVTAVASGSVVINSSTSGSPAVSAALVSPSKADNKQQFASAAAVLASAAAGNIPIVPLATGHQVLSSLMATGGNNSTLVIPNVTMEKDGVARQQQLNSAAQALANAVKASGVGGLQTVTLSTGHPAGGDS</sequence>
<name>A0ABD0JDJ5_9CAEN</name>
<dbReference type="PANTHER" id="PTHR11636">
    <property type="entry name" value="POU DOMAIN"/>
    <property type="match status" value="1"/>
</dbReference>
<evidence type="ECO:0000256" key="2">
    <source>
        <dbReference type="ARBA" id="ARBA00023125"/>
    </source>
</evidence>
<organism evidence="11 12">
    <name type="scientific">Batillaria attramentaria</name>
    <dbReference type="NCBI Taxonomy" id="370345"/>
    <lineage>
        <taxon>Eukaryota</taxon>
        <taxon>Metazoa</taxon>
        <taxon>Spiralia</taxon>
        <taxon>Lophotrochozoa</taxon>
        <taxon>Mollusca</taxon>
        <taxon>Gastropoda</taxon>
        <taxon>Caenogastropoda</taxon>
        <taxon>Sorbeoconcha</taxon>
        <taxon>Cerithioidea</taxon>
        <taxon>Batillariidae</taxon>
        <taxon>Batillaria</taxon>
    </lineage>
</organism>
<dbReference type="Pfam" id="PF00046">
    <property type="entry name" value="Homeodomain"/>
    <property type="match status" value="1"/>
</dbReference>
<evidence type="ECO:0000256" key="3">
    <source>
        <dbReference type="ARBA" id="ARBA00023155"/>
    </source>
</evidence>
<feature type="DNA-binding region" description="Homeobox" evidence="6">
    <location>
        <begin position="259"/>
        <end position="318"/>
    </location>
</feature>
<dbReference type="InterPro" id="IPR010982">
    <property type="entry name" value="Lambda_DNA-bd_dom_sf"/>
</dbReference>